<keyword evidence="3" id="KW-0378">Hydrolase</keyword>
<evidence type="ECO:0000256" key="7">
    <source>
        <dbReference type="ARBA" id="ARBA00023160"/>
    </source>
</evidence>
<organism evidence="10 11">
    <name type="scientific">Lactobacillus kullabergensis</name>
    <dbReference type="NCBI Taxonomy" id="1218493"/>
    <lineage>
        <taxon>Bacteria</taxon>
        <taxon>Bacillati</taxon>
        <taxon>Bacillota</taxon>
        <taxon>Bacilli</taxon>
        <taxon>Lactobacillales</taxon>
        <taxon>Lactobacillaceae</taxon>
        <taxon>Lactobacillus</taxon>
    </lineage>
</organism>
<evidence type="ECO:0000256" key="3">
    <source>
        <dbReference type="ARBA" id="ARBA00022801"/>
    </source>
</evidence>
<keyword evidence="5" id="KW-0809">Transit peptide</keyword>
<dbReference type="PANTHER" id="PTHR31727">
    <property type="entry name" value="OLEOYL-ACYL CARRIER PROTEIN THIOESTERASE 1, CHLOROPLASTIC"/>
    <property type="match status" value="1"/>
</dbReference>
<dbReference type="OrthoDB" id="9801517at2"/>
<name>A0A0F4LBQ4_9LACO</name>
<gene>
    <name evidence="10" type="ORF">JF76_13420</name>
</gene>
<keyword evidence="2" id="KW-0444">Lipid biosynthesis</keyword>
<dbReference type="GO" id="GO:0000036">
    <property type="term" value="F:acyl carrier activity"/>
    <property type="evidence" value="ECO:0007669"/>
    <property type="project" value="TreeGrafter"/>
</dbReference>
<dbReference type="GO" id="GO:0016297">
    <property type="term" value="F:fatty acyl-[ACP] hydrolase activity"/>
    <property type="evidence" value="ECO:0007669"/>
    <property type="project" value="InterPro"/>
</dbReference>
<protein>
    <submittedName>
        <fullName evidence="10">Acyl-ACP family thioesterase</fullName>
    </submittedName>
</protein>
<evidence type="ECO:0000256" key="4">
    <source>
        <dbReference type="ARBA" id="ARBA00022832"/>
    </source>
</evidence>
<reference evidence="10 11" key="1">
    <citation type="submission" date="2014-12" db="EMBL/GenBank/DDBJ databases">
        <title>Comparative genomics of the lactic acid bacteria isolated from the honey bee gut.</title>
        <authorList>
            <person name="Ellegaard K.M."/>
            <person name="Tamarit D."/>
            <person name="Javelind E."/>
            <person name="Olofsson T."/>
            <person name="Andersson S.G."/>
            <person name="Vasquez A."/>
        </authorList>
    </citation>
    <scope>NUCLEOTIDE SEQUENCE [LARGE SCALE GENOMIC DNA]</scope>
    <source>
        <strain evidence="10 11">Biut2</strain>
    </source>
</reference>
<dbReference type="SUPFAM" id="SSF54637">
    <property type="entry name" value="Thioesterase/thiol ester dehydrase-isomerase"/>
    <property type="match status" value="2"/>
</dbReference>
<dbReference type="PANTHER" id="PTHR31727:SF6">
    <property type="entry name" value="OLEOYL-ACYL CARRIER PROTEIN THIOESTERASE 1, CHLOROPLASTIC"/>
    <property type="match status" value="1"/>
</dbReference>
<dbReference type="InterPro" id="IPR029069">
    <property type="entry name" value="HotDog_dom_sf"/>
</dbReference>
<evidence type="ECO:0000313" key="11">
    <source>
        <dbReference type="Proteomes" id="UP000033533"/>
    </source>
</evidence>
<evidence type="ECO:0000259" key="9">
    <source>
        <dbReference type="Pfam" id="PF20791"/>
    </source>
</evidence>
<dbReference type="InterPro" id="IPR045023">
    <property type="entry name" value="FATA/B"/>
</dbReference>
<evidence type="ECO:0000256" key="5">
    <source>
        <dbReference type="ARBA" id="ARBA00022946"/>
    </source>
</evidence>
<keyword evidence="7" id="KW-0275">Fatty acid biosynthesis</keyword>
<dbReference type="RefSeq" id="WP_045928385.1">
    <property type="nucleotide sequence ID" value="NZ_JBHSZS010000002.1"/>
</dbReference>
<dbReference type="CDD" id="cd00586">
    <property type="entry name" value="4HBT"/>
    <property type="match status" value="1"/>
</dbReference>
<dbReference type="Pfam" id="PF01643">
    <property type="entry name" value="Acyl-ACP_TE"/>
    <property type="match status" value="1"/>
</dbReference>
<evidence type="ECO:0000256" key="1">
    <source>
        <dbReference type="ARBA" id="ARBA00006500"/>
    </source>
</evidence>
<comment type="caution">
    <text evidence="10">The sequence shown here is derived from an EMBL/GenBank/DDBJ whole genome shotgun (WGS) entry which is preliminary data.</text>
</comment>
<dbReference type="EMBL" id="JXBY01000021">
    <property type="protein sequence ID" value="KJY54971.1"/>
    <property type="molecule type" value="Genomic_DNA"/>
</dbReference>
<comment type="similarity">
    <text evidence="1">Belongs to the acyl-ACP thioesterase family.</text>
</comment>
<dbReference type="HOGENOM" id="CLU_045466_2_0_9"/>
<sequence>MKYSEKHIVNYYECDENKNLKLPAMIDLMMSVSEHQLDSGNGSTSALTKRGLGWVVTQYHIEVARLPRPNEEITITTEPFGYNRFLEYRNYAFTDQSGNELITVKSEWVLFDLKTRKLVSTDKEMMAEIGVPLLKKLPRFPRLRVQDKYQKEKQYRVRYDDLDTNHHMTNGHYFNWFIDTLDRDFLKNHIVKTIDIKFNLEVRYGETPYSRVSVIKNETGIKSYHTIADEDKNDKAVCELTWRKL</sequence>
<keyword evidence="4" id="KW-0276">Fatty acid metabolism</keyword>
<feature type="domain" description="Acyl-ACP thioesterase-like C-terminal" evidence="9">
    <location>
        <begin position="148"/>
        <end position="244"/>
    </location>
</feature>
<dbReference type="Gene3D" id="3.10.129.10">
    <property type="entry name" value="Hotdog Thioesterase"/>
    <property type="match status" value="1"/>
</dbReference>
<dbReference type="Proteomes" id="UP000033533">
    <property type="component" value="Unassembled WGS sequence"/>
</dbReference>
<evidence type="ECO:0000259" key="8">
    <source>
        <dbReference type="Pfam" id="PF01643"/>
    </source>
</evidence>
<evidence type="ECO:0000313" key="10">
    <source>
        <dbReference type="EMBL" id="KJY54971.1"/>
    </source>
</evidence>
<dbReference type="AlphaFoldDB" id="A0A0F4LBQ4"/>
<proteinExistence type="inferred from homology"/>
<dbReference type="InterPro" id="IPR049427">
    <property type="entry name" value="Acyl-ACP_TE_C"/>
</dbReference>
<evidence type="ECO:0000256" key="6">
    <source>
        <dbReference type="ARBA" id="ARBA00023098"/>
    </source>
</evidence>
<keyword evidence="6" id="KW-0443">Lipid metabolism</keyword>
<feature type="domain" description="Acyl-ACP thioesterase N-terminal hotdog" evidence="8">
    <location>
        <begin position="2"/>
        <end position="129"/>
    </location>
</feature>
<dbReference type="InterPro" id="IPR002864">
    <property type="entry name" value="Acyl-ACP_thioesterase_NHD"/>
</dbReference>
<accession>A0A0F4LBQ4</accession>
<evidence type="ECO:0000256" key="2">
    <source>
        <dbReference type="ARBA" id="ARBA00022516"/>
    </source>
</evidence>
<dbReference type="STRING" id="1218493.JF76_13420"/>
<dbReference type="Pfam" id="PF20791">
    <property type="entry name" value="Acyl-ACP_TE_C"/>
    <property type="match status" value="1"/>
</dbReference>
<dbReference type="PATRIC" id="fig|1218493.3.peg.1404"/>